<dbReference type="OrthoDB" id="3203379at2759"/>
<evidence type="ECO:0000313" key="3">
    <source>
        <dbReference type="Proteomes" id="UP000521943"/>
    </source>
</evidence>
<gene>
    <name evidence="2" type="ORF">DFP72DRAFT_1057077</name>
</gene>
<sequence length="573" mass="65644">MESSFKWVMRSKWAYKKPHKIYAACLQIITLMQVMEIDLSIFLDALFWGNEYCVADKRMQWQRTAFLHSAELPFLLDRWDKPPRKSDSIIRLKGARGIINMFAVATTIDLVKAELKGLGLFLQLSAKDDVSASKLTSLTFTELEDMAREKAPTVWQLFQSILDTGKGKKWEHIALTITSIVSYMQSHNRNRLQKLLAIYLKFRGISAKGFDTLHAMGLTMSHKWTCDAIQRISDECMHKKSSKSPGSPPEVQQVYRTSSGSLVGVLWELWGSAKSSLLNSPEFKLATYKDRHSLFLNAPKPIDQLPTSEGHDILQYLLGTTNIAEASYDDNSRLINEWLQQLGWMMDVQKWEFAWALIVYWAGDQLTVDRLQHLFMFRGRDDTSYNHLDFAVIVFGWFHLQMAYAVSLHKQYLGTERGCGLQHVFNILNQKGLEKVLTKGPFHHTLNEALHHVAAAHIHKDWLEVAGVETLSELCSRSAEDLKKLASKIVKRRASSEALDRLDEHGEDEIDKELKQVIMWNRDVLQYLVLNEAVKNSDVGLMENMLPHLLYQFTGSGNSKYAIEVLELMQGLY</sequence>
<protein>
    <recommendedName>
        <fullName evidence="1">DUF6589 domain-containing protein</fullName>
    </recommendedName>
</protein>
<dbReference type="Pfam" id="PF20231">
    <property type="entry name" value="DUF6589"/>
    <property type="match status" value="1"/>
</dbReference>
<evidence type="ECO:0000313" key="2">
    <source>
        <dbReference type="EMBL" id="KAF6765872.1"/>
    </source>
</evidence>
<dbReference type="AlphaFoldDB" id="A0A8H6MHP5"/>
<comment type="caution">
    <text evidence="2">The sequence shown here is derived from an EMBL/GenBank/DDBJ whole genome shotgun (WGS) entry which is preliminary data.</text>
</comment>
<dbReference type="InterPro" id="IPR046496">
    <property type="entry name" value="DUF6589"/>
</dbReference>
<dbReference type="EMBL" id="JACGCI010000001">
    <property type="protein sequence ID" value="KAF6765872.1"/>
    <property type="molecule type" value="Genomic_DNA"/>
</dbReference>
<dbReference type="Proteomes" id="UP000521943">
    <property type="component" value="Unassembled WGS sequence"/>
</dbReference>
<keyword evidence="3" id="KW-1185">Reference proteome</keyword>
<evidence type="ECO:0000259" key="1">
    <source>
        <dbReference type="Pfam" id="PF20231"/>
    </source>
</evidence>
<accession>A0A8H6MHP5</accession>
<reference evidence="2 3" key="1">
    <citation type="submission" date="2020-07" db="EMBL/GenBank/DDBJ databases">
        <title>Comparative genomics of pyrophilous fungi reveals a link between fire events and developmental genes.</title>
        <authorList>
            <consortium name="DOE Joint Genome Institute"/>
            <person name="Steindorff A.S."/>
            <person name="Carver A."/>
            <person name="Calhoun S."/>
            <person name="Stillman K."/>
            <person name="Liu H."/>
            <person name="Lipzen A."/>
            <person name="Pangilinan J."/>
            <person name="Labutti K."/>
            <person name="Bruns T.D."/>
            <person name="Grigoriev I.V."/>
        </authorList>
    </citation>
    <scope>NUCLEOTIDE SEQUENCE [LARGE SCALE GENOMIC DNA]</scope>
    <source>
        <strain evidence="2 3">CBS 144469</strain>
    </source>
</reference>
<proteinExistence type="predicted"/>
<feature type="domain" description="DUF6589" evidence="1">
    <location>
        <begin position="278"/>
        <end position="572"/>
    </location>
</feature>
<name>A0A8H6MHP5_9AGAR</name>
<organism evidence="2 3">
    <name type="scientific">Ephemerocybe angulata</name>
    <dbReference type="NCBI Taxonomy" id="980116"/>
    <lineage>
        <taxon>Eukaryota</taxon>
        <taxon>Fungi</taxon>
        <taxon>Dikarya</taxon>
        <taxon>Basidiomycota</taxon>
        <taxon>Agaricomycotina</taxon>
        <taxon>Agaricomycetes</taxon>
        <taxon>Agaricomycetidae</taxon>
        <taxon>Agaricales</taxon>
        <taxon>Agaricineae</taxon>
        <taxon>Psathyrellaceae</taxon>
        <taxon>Ephemerocybe</taxon>
    </lineage>
</organism>